<dbReference type="HOGENOM" id="CLU_937104_0_0_1"/>
<dbReference type="PRINTS" id="PR01217">
    <property type="entry name" value="PRICHEXTENSN"/>
</dbReference>
<accession>B0D680</accession>
<proteinExistence type="predicted"/>
<dbReference type="GeneID" id="6074825"/>
<dbReference type="KEGG" id="lbc:LACBIDRAFT_325789"/>
<dbReference type="Proteomes" id="UP000001194">
    <property type="component" value="Unassembled WGS sequence"/>
</dbReference>
<sequence length="297" mass="30973">MLTDHGILGVGEDSAPAPVSWTTLWAQSETPLNTPRRVRIAAQSAERDNRTLDSPQHRRAPHGVHSPEHVALIDLRIPQHAPDPAPGNDPFLAAPAPAPASAPAPAPAPALAPAPAPAQQLAAIPPVSALNNLELPLHAPHPAPAPVVYNGQQYNHLPAALAQQLAALPPIPVQIGRGQGHGRGHGHQVHPHPNVVHPPPAQHNAPAPAAMYPNLPAHLQVAYQALAPPHPNLFHNLPAYQGKEEHVDSDPPPEEPPLPAPAPGMTLPQPVPPPPVPFAPNPLPMPPPAAVAQIPEA</sequence>
<gene>
    <name evidence="2" type="ORF">LACBIDRAFT_325789</name>
</gene>
<protein>
    <submittedName>
        <fullName evidence="2">Predicted protein</fullName>
    </submittedName>
</protein>
<dbReference type="RefSeq" id="XP_001879539.1">
    <property type="nucleotide sequence ID" value="XM_001879504.1"/>
</dbReference>
<dbReference type="OrthoDB" id="3069073at2759"/>
<evidence type="ECO:0000313" key="3">
    <source>
        <dbReference type="Proteomes" id="UP000001194"/>
    </source>
</evidence>
<feature type="compositionally biased region" description="Pro residues" evidence="1">
    <location>
        <begin position="269"/>
        <end position="289"/>
    </location>
</feature>
<organism evidence="3">
    <name type="scientific">Laccaria bicolor (strain S238N-H82 / ATCC MYA-4686)</name>
    <name type="common">Bicoloured deceiver</name>
    <name type="synonym">Laccaria laccata var. bicolor</name>
    <dbReference type="NCBI Taxonomy" id="486041"/>
    <lineage>
        <taxon>Eukaryota</taxon>
        <taxon>Fungi</taxon>
        <taxon>Dikarya</taxon>
        <taxon>Basidiomycota</taxon>
        <taxon>Agaricomycotina</taxon>
        <taxon>Agaricomycetes</taxon>
        <taxon>Agaricomycetidae</taxon>
        <taxon>Agaricales</taxon>
        <taxon>Agaricineae</taxon>
        <taxon>Hydnangiaceae</taxon>
        <taxon>Laccaria</taxon>
    </lineage>
</organism>
<feature type="region of interest" description="Disordered" evidence="1">
    <location>
        <begin position="242"/>
        <end position="297"/>
    </location>
</feature>
<keyword evidence="3" id="KW-1185">Reference proteome</keyword>
<dbReference type="InParanoid" id="B0D680"/>
<evidence type="ECO:0000313" key="2">
    <source>
        <dbReference type="EMBL" id="EDR10154.1"/>
    </source>
</evidence>
<feature type="compositionally biased region" description="Pro residues" evidence="1">
    <location>
        <begin position="96"/>
        <end position="113"/>
    </location>
</feature>
<name>B0D680_LACBS</name>
<dbReference type="EMBL" id="DS547098">
    <property type="protein sequence ID" value="EDR10154.1"/>
    <property type="molecule type" value="Genomic_DNA"/>
</dbReference>
<dbReference type="AlphaFoldDB" id="B0D680"/>
<evidence type="ECO:0000256" key="1">
    <source>
        <dbReference type="SAM" id="MobiDB-lite"/>
    </source>
</evidence>
<feature type="region of interest" description="Disordered" evidence="1">
    <location>
        <begin position="78"/>
        <end position="113"/>
    </location>
</feature>
<reference evidence="2 3" key="1">
    <citation type="journal article" date="2008" name="Nature">
        <title>The genome of Laccaria bicolor provides insights into mycorrhizal symbiosis.</title>
        <authorList>
            <person name="Martin F."/>
            <person name="Aerts A."/>
            <person name="Ahren D."/>
            <person name="Brun A."/>
            <person name="Danchin E.G.J."/>
            <person name="Duchaussoy F."/>
            <person name="Gibon J."/>
            <person name="Kohler A."/>
            <person name="Lindquist E."/>
            <person name="Pereda V."/>
            <person name="Salamov A."/>
            <person name="Shapiro H.J."/>
            <person name="Wuyts J."/>
            <person name="Blaudez D."/>
            <person name="Buee M."/>
            <person name="Brokstein P."/>
            <person name="Canbaeck B."/>
            <person name="Cohen D."/>
            <person name="Courty P.E."/>
            <person name="Coutinho P.M."/>
            <person name="Delaruelle C."/>
            <person name="Detter J.C."/>
            <person name="Deveau A."/>
            <person name="DiFazio S."/>
            <person name="Duplessis S."/>
            <person name="Fraissinet-Tachet L."/>
            <person name="Lucic E."/>
            <person name="Frey-Klett P."/>
            <person name="Fourrey C."/>
            <person name="Feussner I."/>
            <person name="Gay G."/>
            <person name="Grimwood J."/>
            <person name="Hoegger P.J."/>
            <person name="Jain P."/>
            <person name="Kilaru S."/>
            <person name="Labbe J."/>
            <person name="Lin Y.C."/>
            <person name="Legue V."/>
            <person name="Le Tacon F."/>
            <person name="Marmeisse R."/>
            <person name="Melayah D."/>
            <person name="Montanini B."/>
            <person name="Muratet M."/>
            <person name="Nehls U."/>
            <person name="Niculita-Hirzel H."/>
            <person name="Oudot-Le Secq M.P."/>
            <person name="Peter M."/>
            <person name="Quesneville H."/>
            <person name="Rajashekar B."/>
            <person name="Reich M."/>
            <person name="Rouhier N."/>
            <person name="Schmutz J."/>
            <person name="Yin T."/>
            <person name="Chalot M."/>
            <person name="Henrissat B."/>
            <person name="Kuees U."/>
            <person name="Lucas S."/>
            <person name="Van de Peer Y."/>
            <person name="Podila G.K."/>
            <person name="Polle A."/>
            <person name="Pukkila P.J."/>
            <person name="Richardson P.M."/>
            <person name="Rouze P."/>
            <person name="Sanders I.R."/>
            <person name="Stajich J.E."/>
            <person name="Tunlid A."/>
            <person name="Tuskan G."/>
            <person name="Grigoriev I.V."/>
        </authorList>
    </citation>
    <scope>NUCLEOTIDE SEQUENCE [LARGE SCALE GENOMIC DNA]</scope>
    <source>
        <strain evidence="3">S238N-H82 / ATCC MYA-4686</strain>
    </source>
</reference>
<feature type="region of interest" description="Disordered" evidence="1">
    <location>
        <begin position="40"/>
        <end position="64"/>
    </location>
</feature>